<dbReference type="RefSeq" id="XP_029220960.1">
    <property type="nucleotide sequence ID" value="XM_029361995.1"/>
</dbReference>
<keyword evidence="2" id="KW-0732">Signal</keyword>
<dbReference type="AlphaFoldDB" id="A0A2A9MKX5"/>
<evidence type="ECO:0000313" key="3">
    <source>
        <dbReference type="EMBL" id="PFH36951.1"/>
    </source>
</evidence>
<organism evidence="3 4">
    <name type="scientific">Besnoitia besnoiti</name>
    <name type="common">Apicomplexan protozoan</name>
    <dbReference type="NCBI Taxonomy" id="94643"/>
    <lineage>
        <taxon>Eukaryota</taxon>
        <taxon>Sar</taxon>
        <taxon>Alveolata</taxon>
        <taxon>Apicomplexa</taxon>
        <taxon>Conoidasida</taxon>
        <taxon>Coccidia</taxon>
        <taxon>Eucoccidiorida</taxon>
        <taxon>Eimeriorina</taxon>
        <taxon>Sarcocystidae</taxon>
        <taxon>Besnoitia</taxon>
    </lineage>
</organism>
<dbReference type="GeneID" id="40308390"/>
<dbReference type="Gene3D" id="2.60.40.1320">
    <property type="entry name" value="SRS domain"/>
    <property type="match status" value="2"/>
</dbReference>
<feature type="compositionally biased region" description="Pro residues" evidence="1">
    <location>
        <begin position="172"/>
        <end position="185"/>
    </location>
</feature>
<dbReference type="EMBL" id="NWUJ01000002">
    <property type="protein sequence ID" value="PFH36951.1"/>
    <property type="molecule type" value="Genomic_DNA"/>
</dbReference>
<proteinExistence type="predicted"/>
<reference evidence="3 4" key="1">
    <citation type="submission" date="2017-09" db="EMBL/GenBank/DDBJ databases">
        <title>Genome sequencing of Besnoitia besnoiti strain Bb-Ger1.</title>
        <authorList>
            <person name="Schares G."/>
            <person name="Venepally P."/>
            <person name="Lorenzi H.A."/>
        </authorList>
    </citation>
    <scope>NUCLEOTIDE SEQUENCE [LARGE SCALE GENOMIC DNA]</scope>
    <source>
        <strain evidence="3 4">Bb-Ger1</strain>
    </source>
</reference>
<evidence type="ECO:0000256" key="1">
    <source>
        <dbReference type="SAM" id="MobiDB-lite"/>
    </source>
</evidence>
<dbReference type="VEuPathDB" id="ToxoDB:BESB_034090"/>
<keyword evidence="4" id="KW-1185">Reference proteome</keyword>
<feature type="compositionally biased region" description="Polar residues" evidence="1">
    <location>
        <begin position="192"/>
        <end position="223"/>
    </location>
</feature>
<feature type="region of interest" description="Disordered" evidence="1">
    <location>
        <begin position="169"/>
        <end position="223"/>
    </location>
</feature>
<dbReference type="Proteomes" id="UP000224006">
    <property type="component" value="Chromosome II"/>
</dbReference>
<evidence type="ECO:0000256" key="2">
    <source>
        <dbReference type="SAM" id="SignalP"/>
    </source>
</evidence>
<comment type="caution">
    <text evidence="3">The sequence shown here is derived from an EMBL/GenBank/DDBJ whole genome shotgun (WGS) entry which is preliminary data.</text>
</comment>
<feature type="chain" id="PRO_5012247802" description="SAG-related sequence" evidence="2">
    <location>
        <begin position="22"/>
        <end position="363"/>
    </location>
</feature>
<dbReference type="KEGG" id="bbes:BESB_034090"/>
<evidence type="ECO:0000313" key="4">
    <source>
        <dbReference type="Proteomes" id="UP000224006"/>
    </source>
</evidence>
<dbReference type="InterPro" id="IPR036755">
    <property type="entry name" value="SRS_dom_sf"/>
</dbReference>
<protein>
    <recommendedName>
        <fullName evidence="5">SAG-related sequence</fullName>
    </recommendedName>
</protein>
<accession>A0A2A9MKX5</accession>
<name>A0A2A9MKX5_BESBE</name>
<gene>
    <name evidence="3" type="ORF">BESB_034090</name>
</gene>
<evidence type="ECO:0008006" key="5">
    <source>
        <dbReference type="Google" id="ProtNLM"/>
    </source>
</evidence>
<feature type="signal peptide" evidence="2">
    <location>
        <begin position="1"/>
        <end position="21"/>
    </location>
</feature>
<sequence length="363" mass="38428">MRAAHSATFALLFLGLQRSSADQSKPHPPGSGTGEGNICRFDDPQQPLTLEVAPNKPVSFQCETGESVNLSPSEPPYKNVYLSKTCSGKGTELESLCSGAELSPGSLNPKENTVKNHYTLTLTDAGCKTDKMYYCCEKRTASPVEKNQLRESQAAQAGQTCIVEITVKKTELPPPGPPPPVPPAAAPGLPNSGGSQDQDTDASNPETQSPESIEMTTCNSTTKNASVSIDRPLSFKWGAGLALEPDDTEKAWDGECGKQVVLMEVVETAELEEKQTTVTETEYRLTVKDAPAQDTAVCYKCVSRAFDGSLSDPLRGIKEGELLKSQCLLKVSVKGLPTSSARGSSAPSSVAGGVLFGILALCI</sequence>
<feature type="region of interest" description="Disordered" evidence="1">
    <location>
        <begin position="19"/>
        <end position="43"/>
    </location>
</feature>